<sequence>SLLSLSPISPIPRNNTKHAHHGWQRQQWHQQRRIQQQRWVHLHQQRHKLPGNHYCSRDYGNGSNAYHYSNTDGSYYYSNPNGSTYYNSGSGYAQYTSPSGETHKSSGN</sequence>
<dbReference type="STRING" id="5364.A0A5C3MXC2"/>
<keyword evidence="3" id="KW-1185">Reference proteome</keyword>
<accession>A0A5C3MXC2</accession>
<feature type="compositionally biased region" description="Low complexity" evidence="1">
    <location>
        <begin position="24"/>
        <end position="36"/>
    </location>
</feature>
<reference evidence="2 3" key="1">
    <citation type="journal article" date="2019" name="Nat. Ecol. Evol.">
        <title>Megaphylogeny resolves global patterns of mushroom evolution.</title>
        <authorList>
            <person name="Varga T."/>
            <person name="Krizsan K."/>
            <person name="Foldi C."/>
            <person name="Dima B."/>
            <person name="Sanchez-Garcia M."/>
            <person name="Sanchez-Ramirez S."/>
            <person name="Szollosi G.J."/>
            <person name="Szarkandi J.G."/>
            <person name="Papp V."/>
            <person name="Albert L."/>
            <person name="Andreopoulos W."/>
            <person name="Angelini C."/>
            <person name="Antonin V."/>
            <person name="Barry K.W."/>
            <person name="Bougher N.L."/>
            <person name="Buchanan P."/>
            <person name="Buyck B."/>
            <person name="Bense V."/>
            <person name="Catcheside P."/>
            <person name="Chovatia M."/>
            <person name="Cooper J."/>
            <person name="Damon W."/>
            <person name="Desjardin D."/>
            <person name="Finy P."/>
            <person name="Geml J."/>
            <person name="Haridas S."/>
            <person name="Hughes K."/>
            <person name="Justo A."/>
            <person name="Karasinski D."/>
            <person name="Kautmanova I."/>
            <person name="Kiss B."/>
            <person name="Kocsube S."/>
            <person name="Kotiranta H."/>
            <person name="LaButti K.M."/>
            <person name="Lechner B.E."/>
            <person name="Liimatainen K."/>
            <person name="Lipzen A."/>
            <person name="Lukacs Z."/>
            <person name="Mihaltcheva S."/>
            <person name="Morgado L.N."/>
            <person name="Niskanen T."/>
            <person name="Noordeloos M.E."/>
            <person name="Ohm R.A."/>
            <person name="Ortiz-Santana B."/>
            <person name="Ovrebo C."/>
            <person name="Racz N."/>
            <person name="Riley R."/>
            <person name="Savchenko A."/>
            <person name="Shiryaev A."/>
            <person name="Soop K."/>
            <person name="Spirin V."/>
            <person name="Szebenyi C."/>
            <person name="Tomsovsky M."/>
            <person name="Tulloss R.E."/>
            <person name="Uehling J."/>
            <person name="Grigoriev I.V."/>
            <person name="Vagvolgyi C."/>
            <person name="Papp T."/>
            <person name="Martin F.M."/>
            <person name="Miettinen O."/>
            <person name="Hibbett D.S."/>
            <person name="Nagy L.G."/>
        </authorList>
    </citation>
    <scope>NUCLEOTIDE SEQUENCE [LARGE SCALE GENOMIC DNA]</scope>
    <source>
        <strain evidence="2 3">OMC1185</strain>
    </source>
</reference>
<evidence type="ECO:0000313" key="2">
    <source>
        <dbReference type="EMBL" id="TFK49944.1"/>
    </source>
</evidence>
<feature type="compositionally biased region" description="Low complexity" evidence="1">
    <location>
        <begin position="1"/>
        <end position="12"/>
    </location>
</feature>
<evidence type="ECO:0000256" key="1">
    <source>
        <dbReference type="SAM" id="MobiDB-lite"/>
    </source>
</evidence>
<gene>
    <name evidence="2" type="ORF">OE88DRAFT_1681874</name>
</gene>
<organism evidence="2 3">
    <name type="scientific">Heliocybe sulcata</name>
    <dbReference type="NCBI Taxonomy" id="5364"/>
    <lineage>
        <taxon>Eukaryota</taxon>
        <taxon>Fungi</taxon>
        <taxon>Dikarya</taxon>
        <taxon>Basidiomycota</taxon>
        <taxon>Agaricomycotina</taxon>
        <taxon>Agaricomycetes</taxon>
        <taxon>Gloeophyllales</taxon>
        <taxon>Gloeophyllaceae</taxon>
        <taxon>Heliocybe</taxon>
    </lineage>
</organism>
<protein>
    <submittedName>
        <fullName evidence="2">Uncharacterized protein</fullName>
    </submittedName>
</protein>
<feature type="compositionally biased region" description="Polar residues" evidence="1">
    <location>
        <begin position="87"/>
        <end position="100"/>
    </location>
</feature>
<dbReference type="EMBL" id="ML213514">
    <property type="protein sequence ID" value="TFK49944.1"/>
    <property type="molecule type" value="Genomic_DNA"/>
</dbReference>
<feature type="non-terminal residue" evidence="2">
    <location>
        <position position="1"/>
    </location>
</feature>
<dbReference type="OrthoDB" id="5415522at2759"/>
<evidence type="ECO:0000313" key="3">
    <source>
        <dbReference type="Proteomes" id="UP000305948"/>
    </source>
</evidence>
<proteinExistence type="predicted"/>
<feature type="region of interest" description="Disordered" evidence="1">
    <location>
        <begin position="87"/>
        <end position="108"/>
    </location>
</feature>
<dbReference type="AlphaFoldDB" id="A0A5C3MXC2"/>
<feature type="region of interest" description="Disordered" evidence="1">
    <location>
        <begin position="1"/>
        <end position="36"/>
    </location>
</feature>
<name>A0A5C3MXC2_9AGAM</name>
<dbReference type="Proteomes" id="UP000305948">
    <property type="component" value="Unassembled WGS sequence"/>
</dbReference>